<name>A0A830HCM5_9CHLO</name>
<keyword evidence="6" id="KW-0547">Nucleotide-binding</keyword>
<dbReference type="GO" id="GO:2001070">
    <property type="term" value="F:starch binding"/>
    <property type="evidence" value="ECO:0007669"/>
    <property type="project" value="InterPro"/>
</dbReference>
<dbReference type="Gene3D" id="2.60.40.10">
    <property type="entry name" value="Immunoglobulins"/>
    <property type="match status" value="1"/>
</dbReference>
<evidence type="ECO:0000313" key="12">
    <source>
        <dbReference type="EMBL" id="GHP03331.1"/>
    </source>
</evidence>
<dbReference type="GO" id="GO:0016301">
    <property type="term" value="F:kinase activity"/>
    <property type="evidence" value="ECO:0007669"/>
    <property type="project" value="UniProtKB-KW"/>
</dbReference>
<dbReference type="GO" id="GO:0046872">
    <property type="term" value="F:metal ion binding"/>
    <property type="evidence" value="ECO:0007669"/>
    <property type="project" value="UniProtKB-KW"/>
</dbReference>
<dbReference type="InterPro" id="IPR013815">
    <property type="entry name" value="ATP_grasp_subdomain_1"/>
</dbReference>
<feature type="domain" description="CBM20" evidence="11">
    <location>
        <begin position="63"/>
        <end position="167"/>
    </location>
</feature>
<keyword evidence="5" id="KW-0479">Metal-binding</keyword>
<comment type="caution">
    <text evidence="12">The sequence shown here is derived from an EMBL/GenBank/DDBJ whole genome shotgun (WGS) entry which is preliminary data.</text>
</comment>
<evidence type="ECO:0000256" key="4">
    <source>
        <dbReference type="ARBA" id="ARBA00022679"/>
    </source>
</evidence>
<evidence type="ECO:0000256" key="5">
    <source>
        <dbReference type="ARBA" id="ARBA00022723"/>
    </source>
</evidence>
<comment type="subunit">
    <text evidence="3">Homodimer.</text>
</comment>
<evidence type="ECO:0000313" key="13">
    <source>
        <dbReference type="Proteomes" id="UP000660262"/>
    </source>
</evidence>
<organism evidence="12 13">
    <name type="scientific">Pycnococcus provasolii</name>
    <dbReference type="NCBI Taxonomy" id="41880"/>
    <lineage>
        <taxon>Eukaryota</taxon>
        <taxon>Viridiplantae</taxon>
        <taxon>Chlorophyta</taxon>
        <taxon>Pseudoscourfieldiophyceae</taxon>
        <taxon>Pseudoscourfieldiales</taxon>
        <taxon>Pycnococcaceae</taxon>
        <taxon>Pycnococcus</taxon>
    </lineage>
</organism>
<dbReference type="Proteomes" id="UP000660262">
    <property type="component" value="Unassembled WGS sequence"/>
</dbReference>
<dbReference type="EMBL" id="BNJQ01000005">
    <property type="protein sequence ID" value="GHP03331.1"/>
    <property type="molecule type" value="Genomic_DNA"/>
</dbReference>
<keyword evidence="9" id="KW-0460">Magnesium</keyword>
<evidence type="ECO:0000256" key="8">
    <source>
        <dbReference type="ARBA" id="ARBA00022840"/>
    </source>
</evidence>
<evidence type="ECO:0000256" key="9">
    <source>
        <dbReference type="ARBA" id="ARBA00022842"/>
    </source>
</evidence>
<dbReference type="AlphaFoldDB" id="A0A830HCM5"/>
<dbReference type="SMART" id="SM01065">
    <property type="entry name" value="CBM_2"/>
    <property type="match status" value="1"/>
</dbReference>
<dbReference type="SUPFAM" id="SSF49452">
    <property type="entry name" value="Starch-binding domain-like"/>
    <property type="match status" value="1"/>
</dbReference>
<dbReference type="Gene3D" id="3.30.1490.20">
    <property type="entry name" value="ATP-grasp fold, A domain"/>
    <property type="match status" value="1"/>
</dbReference>
<evidence type="ECO:0000256" key="10">
    <source>
        <dbReference type="ARBA" id="ARBA00023277"/>
    </source>
</evidence>
<dbReference type="InterPro" id="IPR002044">
    <property type="entry name" value="CBM20"/>
</dbReference>
<dbReference type="GO" id="GO:0005524">
    <property type="term" value="F:ATP binding"/>
    <property type="evidence" value="ECO:0007669"/>
    <property type="project" value="UniProtKB-KW"/>
</dbReference>
<gene>
    <name evidence="12" type="ORF">PPROV_000208600</name>
</gene>
<evidence type="ECO:0000259" key="11">
    <source>
        <dbReference type="PROSITE" id="PS51166"/>
    </source>
</evidence>
<dbReference type="SUPFAM" id="SSF56059">
    <property type="entry name" value="Glutathione synthetase ATP-binding domain-like"/>
    <property type="match status" value="1"/>
</dbReference>
<comment type="similarity">
    <text evidence="2">Belongs to the PEP-utilizing enzyme family.</text>
</comment>
<evidence type="ECO:0000256" key="7">
    <source>
        <dbReference type="ARBA" id="ARBA00022777"/>
    </source>
</evidence>
<proteinExistence type="inferred from homology"/>
<keyword evidence="7" id="KW-0418">Kinase</keyword>
<evidence type="ECO:0000256" key="2">
    <source>
        <dbReference type="ARBA" id="ARBA00007837"/>
    </source>
</evidence>
<reference evidence="12" key="1">
    <citation type="submission" date="2020-10" db="EMBL/GenBank/DDBJ databases">
        <title>Unveiling of a novel bifunctional photoreceptor, Dualchrome1, isolated from a cosmopolitan green alga.</title>
        <authorList>
            <person name="Suzuki S."/>
            <person name="Kawachi M."/>
        </authorList>
    </citation>
    <scope>NUCLEOTIDE SEQUENCE</scope>
    <source>
        <strain evidence="12">NIES 2893</strain>
    </source>
</reference>
<dbReference type="InterPro" id="IPR054481">
    <property type="entry name" value="GWD1_pHisD"/>
</dbReference>
<comment type="cofactor">
    <cofactor evidence="1">
        <name>Mg(2+)</name>
        <dbReference type="ChEBI" id="CHEBI:18420"/>
    </cofactor>
</comment>
<evidence type="ECO:0000256" key="6">
    <source>
        <dbReference type="ARBA" id="ARBA00022741"/>
    </source>
</evidence>
<dbReference type="PANTHER" id="PTHR47453:SF1">
    <property type="entry name" value="PHOSPHOGLUCAN, WATER DIKINASE, CHLOROPLASTIC"/>
    <property type="match status" value="1"/>
</dbReference>
<dbReference type="PROSITE" id="PS51166">
    <property type="entry name" value="CBM20"/>
    <property type="match status" value="1"/>
</dbReference>
<keyword evidence="8" id="KW-0067">ATP-binding</keyword>
<keyword evidence="4" id="KW-0808">Transferase</keyword>
<dbReference type="Pfam" id="PF00686">
    <property type="entry name" value="CBM_20"/>
    <property type="match status" value="1"/>
</dbReference>
<dbReference type="OrthoDB" id="6123450at2759"/>
<accession>A0A830HCM5</accession>
<dbReference type="InterPro" id="IPR002192">
    <property type="entry name" value="PPDK_AMP/ATP-bd"/>
</dbReference>
<dbReference type="PANTHER" id="PTHR47453">
    <property type="entry name" value="PHOSPHOGLUCAN, WATER DIKINASE, CHLOROPLASTIC"/>
    <property type="match status" value="1"/>
</dbReference>
<dbReference type="Gene3D" id="3.30.470.20">
    <property type="entry name" value="ATP-grasp fold, B domain"/>
    <property type="match status" value="1"/>
</dbReference>
<dbReference type="InterPro" id="IPR013784">
    <property type="entry name" value="Carb-bd-like_fold"/>
</dbReference>
<protein>
    <recommendedName>
        <fullName evidence="11">CBM20 domain-containing protein</fullName>
    </recommendedName>
</protein>
<dbReference type="InterPro" id="IPR013783">
    <property type="entry name" value="Ig-like_fold"/>
</dbReference>
<dbReference type="Pfam" id="PF01326">
    <property type="entry name" value="PPDK_N"/>
    <property type="match status" value="1"/>
</dbReference>
<keyword evidence="10" id="KW-0119">Carbohydrate metabolism</keyword>
<keyword evidence="13" id="KW-1185">Reference proteome</keyword>
<evidence type="ECO:0000256" key="1">
    <source>
        <dbReference type="ARBA" id="ARBA00001946"/>
    </source>
</evidence>
<dbReference type="Pfam" id="PF22973">
    <property type="entry name" value="GWD1_pHisD"/>
    <property type="match status" value="1"/>
</dbReference>
<evidence type="ECO:0000256" key="3">
    <source>
        <dbReference type="ARBA" id="ARBA00011738"/>
    </source>
</evidence>
<sequence>MPARMLAAAMPASLRAAQPFSSSGLVRHRLGRHSSGSIGLRSSSSRSSSRLLAASASSSSTTTATTTSVHVSFAIQRSLNFGEALLVCGSNESLGAWEPHRALALNWSDGDVWRGSIEVQRGEEVRFKIVTSYDNNTSFGWDDGEDTVFRAPTGPCEEIAVVADGRSTTVLADDACLAMSGDEADGGSVGAGGVNPHGSFWASEGRWSGGEVRIMSANEHPHEVDGRWDVAGLSGPALALVEGDRENKNWKSKIELVAGLVRNLEENDNIAEINETLALCSIYLQWVSTGTIRCAEDGGHWRPNHVALASRDVFVSGERRLMNPPVDDVGLVRRMQPWLPSFAAEFTCSVPMTRIRDIAHRNDIPGDLKKEIKHTLQNKLHRNAGPEDLVATEALLGRVLAEEGNYSPDFVSEFRTFHAELKEFFNAGGTFELAGKVDPVVRHSSEGAADTLDRMWRARDSLEADGEGDGSLGGGTGGKVFELLRAITDVRSLILGKLAAPLLEYKDPEHIGHGKDQQVIDPFGEGIDERQRLRLAELGLERYAFVLLARVQGLVEAADGGGNSPPEVWSALAEATSLGLRHVGLSGFRPDECREAAAELAAAEAARGGEEGTAGALRVRAAAERAQRVVEEYTDAAVAALGPAATRLGAALGVPDTTARVFAEADVRAGVPFQLSRTLQTLHQAATALAGGDGFEVVVPGAAAGVLRQAPTLEVFEAEEKEAPSTKPTVLLVDAVTGDEELAGRGGNLSGIVLRRQQLPHLSHLAVRARQEGVVLVTASTVAAVDAVAALVGCEVSLDASAAGTTVEVLPEGTALGDASTVGNGASAGAAAAAAADSAVLAQQLEVLPLEAVTTANGGAKAAACAELARLAAQPDCTFAAPTGVCLPFGSLELADADADAGLASAVGAVEVALEGGNIEALDAACDAARAAAAASAAALPEPLLAEVLGAFPADSRVVVRSSANVEDLAGLSGAGLYDSVYDVALGSTEALRGAIGVVWGSLYTRRAALARRAAGLPEASAWMAVLIQPLLAADTSFVLHTHDPTGRAADAVCAEVAVGLGETLACAANSGSAWRLLARKDGGGVDTLSFANFSEALRVDAARGVVTETVAYQDEPLTASAEARVTLGERLAAAGAALESHFGAPQDVEGAVVDGVVHVVQSRPQPGVVVVATAA</sequence>